<evidence type="ECO:0000256" key="1">
    <source>
        <dbReference type="SAM" id="MobiDB-lite"/>
    </source>
</evidence>
<sequence>MASHQRGRGLWSTVLIAAAGILLTWAAFEIAMAPVLRPARRAIDKSLDPKYDVDDDEVKDEKENKENEDLEVGDSPGSDDQ</sequence>
<dbReference type="PaxDb" id="3218-PP1S20_8V6.1"/>
<dbReference type="PANTHER" id="PTHR33982:SF7">
    <property type="entry name" value="OS07G0154300 PROTEIN"/>
    <property type="match status" value="1"/>
</dbReference>
<evidence type="ECO:0000313" key="3">
    <source>
        <dbReference type="EMBL" id="PNR34414.1"/>
    </source>
</evidence>
<feature type="region of interest" description="Disordered" evidence="1">
    <location>
        <begin position="46"/>
        <end position="81"/>
    </location>
</feature>
<keyword evidence="2" id="KW-0812">Transmembrane</keyword>
<dbReference type="InterPro" id="IPR038944">
    <property type="entry name" value="OEP7-like"/>
</dbReference>
<accession>A0A2K1IYR6</accession>
<reference evidence="4" key="3">
    <citation type="submission" date="2020-12" db="UniProtKB">
        <authorList>
            <consortium name="EnsemblPlants"/>
        </authorList>
    </citation>
    <scope>IDENTIFICATION</scope>
</reference>
<keyword evidence="2" id="KW-1133">Transmembrane helix</keyword>
<dbReference type="PANTHER" id="PTHR33982">
    <property type="entry name" value="OUTER ENVELOPE MEMBRANE PROTEIN 7-RELATED"/>
    <property type="match status" value="1"/>
</dbReference>
<dbReference type="InParanoid" id="A0A2K1IYR6"/>
<keyword evidence="5" id="KW-1185">Reference proteome</keyword>
<proteinExistence type="predicted"/>
<evidence type="ECO:0008006" key="6">
    <source>
        <dbReference type="Google" id="ProtNLM"/>
    </source>
</evidence>
<evidence type="ECO:0000256" key="2">
    <source>
        <dbReference type="SAM" id="Phobius"/>
    </source>
</evidence>
<evidence type="ECO:0000313" key="4">
    <source>
        <dbReference type="EnsemblPlants" id="PAC:32939344.CDS.1"/>
    </source>
</evidence>
<dbReference type="EMBL" id="ABEU02000019">
    <property type="protein sequence ID" value="PNR34414.1"/>
    <property type="molecule type" value="Genomic_DNA"/>
</dbReference>
<dbReference type="OMA" id="WAAFEIA"/>
<feature type="compositionally biased region" description="Acidic residues" evidence="1">
    <location>
        <begin position="68"/>
        <end position="81"/>
    </location>
</feature>
<protein>
    <recommendedName>
        <fullName evidence="6">Outer envelope membrane protein 7</fullName>
    </recommendedName>
</protein>
<feature type="transmembrane region" description="Helical" evidence="2">
    <location>
        <begin position="12"/>
        <end position="36"/>
    </location>
</feature>
<dbReference type="Proteomes" id="UP000006727">
    <property type="component" value="Chromosome 19"/>
</dbReference>
<name>A0A2K1IYR6_PHYPA</name>
<dbReference type="EnsemblPlants" id="Pp3c19_16990V3.1">
    <property type="protein sequence ID" value="PAC:32939344.CDS.1"/>
    <property type="gene ID" value="Pp3c19_16990"/>
</dbReference>
<dbReference type="Gramene" id="Pp3c19_16990V3.1">
    <property type="protein sequence ID" value="PAC:32939344.CDS.1"/>
    <property type="gene ID" value="Pp3c19_16990"/>
</dbReference>
<dbReference type="AlphaFoldDB" id="A0A2K1IYR6"/>
<dbReference type="Gramene" id="Pp3c19_16990V3.2">
    <property type="protein sequence ID" value="PAC:32939345.CDS.1"/>
    <property type="gene ID" value="Pp3c19_16990"/>
</dbReference>
<organism evidence="3">
    <name type="scientific">Physcomitrium patens</name>
    <name type="common">Spreading-leaved earth moss</name>
    <name type="synonym">Physcomitrella patens</name>
    <dbReference type="NCBI Taxonomy" id="3218"/>
    <lineage>
        <taxon>Eukaryota</taxon>
        <taxon>Viridiplantae</taxon>
        <taxon>Streptophyta</taxon>
        <taxon>Embryophyta</taxon>
        <taxon>Bryophyta</taxon>
        <taxon>Bryophytina</taxon>
        <taxon>Bryopsida</taxon>
        <taxon>Funariidae</taxon>
        <taxon>Funariales</taxon>
        <taxon>Funariaceae</taxon>
        <taxon>Physcomitrium</taxon>
    </lineage>
</organism>
<dbReference type="EnsemblPlants" id="Pp3c19_16990V3.2">
    <property type="protein sequence ID" value="PAC:32939345.CDS.1"/>
    <property type="gene ID" value="Pp3c19_16990"/>
</dbReference>
<reference evidence="3 5" key="1">
    <citation type="journal article" date="2008" name="Science">
        <title>The Physcomitrella genome reveals evolutionary insights into the conquest of land by plants.</title>
        <authorList>
            <person name="Rensing S."/>
            <person name="Lang D."/>
            <person name="Zimmer A."/>
            <person name="Terry A."/>
            <person name="Salamov A."/>
            <person name="Shapiro H."/>
            <person name="Nishiyama T."/>
            <person name="Perroud P.-F."/>
            <person name="Lindquist E."/>
            <person name="Kamisugi Y."/>
            <person name="Tanahashi T."/>
            <person name="Sakakibara K."/>
            <person name="Fujita T."/>
            <person name="Oishi K."/>
            <person name="Shin-I T."/>
            <person name="Kuroki Y."/>
            <person name="Toyoda A."/>
            <person name="Suzuki Y."/>
            <person name="Hashimoto A."/>
            <person name="Yamaguchi K."/>
            <person name="Sugano A."/>
            <person name="Kohara Y."/>
            <person name="Fujiyama A."/>
            <person name="Anterola A."/>
            <person name="Aoki S."/>
            <person name="Ashton N."/>
            <person name="Barbazuk W.B."/>
            <person name="Barker E."/>
            <person name="Bennetzen J."/>
            <person name="Bezanilla M."/>
            <person name="Blankenship R."/>
            <person name="Cho S.H."/>
            <person name="Dutcher S."/>
            <person name="Estelle M."/>
            <person name="Fawcett J.A."/>
            <person name="Gundlach H."/>
            <person name="Hanada K."/>
            <person name="Heyl A."/>
            <person name="Hicks K.A."/>
            <person name="Hugh J."/>
            <person name="Lohr M."/>
            <person name="Mayer K."/>
            <person name="Melkozernov A."/>
            <person name="Murata T."/>
            <person name="Nelson D."/>
            <person name="Pils B."/>
            <person name="Prigge M."/>
            <person name="Reiss B."/>
            <person name="Renner T."/>
            <person name="Rombauts S."/>
            <person name="Rushton P."/>
            <person name="Sanderfoot A."/>
            <person name="Schween G."/>
            <person name="Shiu S.-H."/>
            <person name="Stueber K."/>
            <person name="Theodoulou F.L."/>
            <person name="Tu H."/>
            <person name="Van de Peer Y."/>
            <person name="Verrier P.J."/>
            <person name="Waters E."/>
            <person name="Wood A."/>
            <person name="Yang L."/>
            <person name="Cove D."/>
            <person name="Cuming A."/>
            <person name="Hasebe M."/>
            <person name="Lucas S."/>
            <person name="Mishler D.B."/>
            <person name="Reski R."/>
            <person name="Grigoriev I."/>
            <person name="Quatrano R.S."/>
            <person name="Boore J.L."/>
        </authorList>
    </citation>
    <scope>NUCLEOTIDE SEQUENCE [LARGE SCALE GENOMIC DNA]</scope>
    <source>
        <strain evidence="4 5">cv. Gransden 2004</strain>
    </source>
</reference>
<evidence type="ECO:0000313" key="5">
    <source>
        <dbReference type="Proteomes" id="UP000006727"/>
    </source>
</evidence>
<keyword evidence="2" id="KW-0472">Membrane</keyword>
<gene>
    <name evidence="3" type="ORF">PHYPA_024231</name>
</gene>
<reference evidence="3 5" key="2">
    <citation type="journal article" date="2018" name="Plant J.">
        <title>The Physcomitrella patens chromosome-scale assembly reveals moss genome structure and evolution.</title>
        <authorList>
            <person name="Lang D."/>
            <person name="Ullrich K.K."/>
            <person name="Murat F."/>
            <person name="Fuchs J."/>
            <person name="Jenkins J."/>
            <person name="Haas F.B."/>
            <person name="Piednoel M."/>
            <person name="Gundlach H."/>
            <person name="Van Bel M."/>
            <person name="Meyberg R."/>
            <person name="Vives C."/>
            <person name="Morata J."/>
            <person name="Symeonidi A."/>
            <person name="Hiss M."/>
            <person name="Muchero W."/>
            <person name="Kamisugi Y."/>
            <person name="Saleh O."/>
            <person name="Blanc G."/>
            <person name="Decker E.L."/>
            <person name="van Gessel N."/>
            <person name="Grimwood J."/>
            <person name="Hayes R.D."/>
            <person name="Graham S.W."/>
            <person name="Gunter L.E."/>
            <person name="McDaniel S.F."/>
            <person name="Hoernstein S.N.W."/>
            <person name="Larsson A."/>
            <person name="Li F.W."/>
            <person name="Perroud P.F."/>
            <person name="Phillips J."/>
            <person name="Ranjan P."/>
            <person name="Rokshar D.S."/>
            <person name="Rothfels C.J."/>
            <person name="Schneider L."/>
            <person name="Shu S."/>
            <person name="Stevenson D.W."/>
            <person name="Thummler F."/>
            <person name="Tillich M."/>
            <person name="Villarreal Aguilar J.C."/>
            <person name="Widiez T."/>
            <person name="Wong G.K."/>
            <person name="Wymore A."/>
            <person name="Zhang Y."/>
            <person name="Zimmer A.D."/>
            <person name="Quatrano R.S."/>
            <person name="Mayer K.F.X."/>
            <person name="Goodstein D."/>
            <person name="Casacuberta J.M."/>
            <person name="Vandepoele K."/>
            <person name="Reski R."/>
            <person name="Cuming A.C."/>
            <person name="Tuskan G.A."/>
            <person name="Maumus F."/>
            <person name="Salse J."/>
            <person name="Schmutz J."/>
            <person name="Rensing S.A."/>
        </authorList>
    </citation>
    <scope>NUCLEOTIDE SEQUENCE [LARGE SCALE GENOMIC DNA]</scope>
    <source>
        <strain evidence="4 5">cv. Gransden 2004</strain>
    </source>
</reference>